<comment type="cofactor">
    <cofactor evidence="1">
        <name>pantetheine 4'-phosphate</name>
        <dbReference type="ChEBI" id="CHEBI:47942"/>
    </cofactor>
</comment>
<dbReference type="GO" id="GO:0031177">
    <property type="term" value="F:phosphopantetheine binding"/>
    <property type="evidence" value="ECO:0007669"/>
    <property type="project" value="InterPro"/>
</dbReference>
<keyword evidence="3" id="KW-0596">Phosphopantetheine</keyword>
<dbReference type="Gene3D" id="2.30.38.10">
    <property type="entry name" value="Luciferase, Domain 3"/>
    <property type="match status" value="1"/>
</dbReference>
<keyword evidence="4" id="KW-0597">Phosphoprotein</keyword>
<evidence type="ECO:0000256" key="2">
    <source>
        <dbReference type="ARBA" id="ARBA00006432"/>
    </source>
</evidence>
<dbReference type="InterPro" id="IPR045851">
    <property type="entry name" value="AMP-bd_C_sf"/>
</dbReference>
<dbReference type="InterPro" id="IPR020806">
    <property type="entry name" value="PKS_PP-bd"/>
</dbReference>
<dbReference type="GO" id="GO:0044550">
    <property type="term" value="P:secondary metabolite biosynthetic process"/>
    <property type="evidence" value="ECO:0007669"/>
    <property type="project" value="TreeGrafter"/>
</dbReference>
<dbReference type="InterPro" id="IPR020845">
    <property type="entry name" value="AMP-binding_CS"/>
</dbReference>
<organism evidence="6 7">
    <name type="scientific">Kitasatospora xanthocidica</name>
    <dbReference type="NCBI Taxonomy" id="83382"/>
    <lineage>
        <taxon>Bacteria</taxon>
        <taxon>Bacillati</taxon>
        <taxon>Actinomycetota</taxon>
        <taxon>Actinomycetes</taxon>
        <taxon>Kitasatosporales</taxon>
        <taxon>Streptomycetaceae</taxon>
        <taxon>Kitasatospora</taxon>
    </lineage>
</organism>
<dbReference type="InterPro" id="IPR000873">
    <property type="entry name" value="AMP-dep_synth/lig_dom"/>
</dbReference>
<dbReference type="GO" id="GO:0017000">
    <property type="term" value="P:antibiotic biosynthetic process"/>
    <property type="evidence" value="ECO:0007669"/>
    <property type="project" value="UniProtKB-ARBA"/>
</dbReference>
<dbReference type="GO" id="GO:0043041">
    <property type="term" value="P:amino acid activation for nonribosomal peptide biosynthetic process"/>
    <property type="evidence" value="ECO:0007669"/>
    <property type="project" value="TreeGrafter"/>
</dbReference>
<evidence type="ECO:0000256" key="4">
    <source>
        <dbReference type="ARBA" id="ARBA00022553"/>
    </source>
</evidence>
<dbReference type="FunFam" id="3.40.50.980:FF:000001">
    <property type="entry name" value="Non-ribosomal peptide synthetase"/>
    <property type="match status" value="1"/>
</dbReference>
<dbReference type="GO" id="GO:0072330">
    <property type="term" value="P:monocarboxylic acid biosynthetic process"/>
    <property type="evidence" value="ECO:0007669"/>
    <property type="project" value="UniProtKB-ARBA"/>
</dbReference>
<dbReference type="InterPro" id="IPR006162">
    <property type="entry name" value="Ppantetheine_attach_site"/>
</dbReference>
<keyword evidence="7" id="KW-1185">Reference proteome</keyword>
<evidence type="ECO:0000259" key="5">
    <source>
        <dbReference type="PROSITE" id="PS50075"/>
    </source>
</evidence>
<comment type="caution">
    <text evidence="6">The sequence shown here is derived from an EMBL/GenBank/DDBJ whole genome shotgun (WGS) entry which is preliminary data.</text>
</comment>
<accession>A0A373A5J0</accession>
<dbReference type="InterPro" id="IPR009081">
    <property type="entry name" value="PP-bd_ACP"/>
</dbReference>
<dbReference type="EMBL" id="QVIG01000001">
    <property type="protein sequence ID" value="RGD62810.1"/>
    <property type="molecule type" value="Genomic_DNA"/>
</dbReference>
<evidence type="ECO:0000256" key="1">
    <source>
        <dbReference type="ARBA" id="ARBA00001957"/>
    </source>
</evidence>
<dbReference type="InterPro" id="IPR036736">
    <property type="entry name" value="ACP-like_sf"/>
</dbReference>
<dbReference type="SUPFAM" id="SSF47336">
    <property type="entry name" value="ACP-like"/>
    <property type="match status" value="1"/>
</dbReference>
<dbReference type="Gene3D" id="1.10.1200.10">
    <property type="entry name" value="ACP-like"/>
    <property type="match status" value="1"/>
</dbReference>
<reference evidence="6 7" key="1">
    <citation type="submission" date="2018-08" db="EMBL/GenBank/DDBJ databases">
        <title>Diversity &amp; Physiological Properties of Lignin-Decomposing Actinobacteria from Soil.</title>
        <authorList>
            <person name="Roh S.G."/>
            <person name="Kim S.B."/>
        </authorList>
    </citation>
    <scope>NUCLEOTIDE SEQUENCE [LARGE SCALE GENOMIC DNA]</scope>
    <source>
        <strain evidence="6 7">MMS17-GH009</strain>
    </source>
</reference>
<dbReference type="Pfam" id="PF00550">
    <property type="entry name" value="PP-binding"/>
    <property type="match status" value="1"/>
</dbReference>
<dbReference type="NCBIfam" id="TIGR01733">
    <property type="entry name" value="AA-adenyl-dom"/>
    <property type="match status" value="1"/>
</dbReference>
<dbReference type="Pfam" id="PF13193">
    <property type="entry name" value="AMP-binding_C"/>
    <property type="match status" value="1"/>
</dbReference>
<dbReference type="Proteomes" id="UP000263377">
    <property type="component" value="Unassembled WGS sequence"/>
</dbReference>
<dbReference type="InterPro" id="IPR010071">
    <property type="entry name" value="AA_adenyl_dom"/>
</dbReference>
<evidence type="ECO:0000313" key="7">
    <source>
        <dbReference type="Proteomes" id="UP000263377"/>
    </source>
</evidence>
<dbReference type="PANTHER" id="PTHR45527:SF1">
    <property type="entry name" value="FATTY ACID SYNTHASE"/>
    <property type="match status" value="1"/>
</dbReference>
<gene>
    <name evidence="6" type="ORF">DR950_11340</name>
</gene>
<dbReference type="SUPFAM" id="SSF56801">
    <property type="entry name" value="Acetyl-CoA synthetase-like"/>
    <property type="match status" value="1"/>
</dbReference>
<dbReference type="FunFam" id="1.10.1200.10:FF:000016">
    <property type="entry name" value="Non-ribosomal peptide synthase"/>
    <property type="match status" value="1"/>
</dbReference>
<dbReference type="PANTHER" id="PTHR45527">
    <property type="entry name" value="NONRIBOSOMAL PEPTIDE SYNTHETASE"/>
    <property type="match status" value="1"/>
</dbReference>
<dbReference type="FunFam" id="2.30.38.10:FF:000001">
    <property type="entry name" value="Non-ribosomal peptide synthetase PvdI"/>
    <property type="match status" value="1"/>
</dbReference>
<dbReference type="PROSITE" id="PS00012">
    <property type="entry name" value="PHOSPHOPANTETHEINE"/>
    <property type="match status" value="1"/>
</dbReference>
<dbReference type="FunFam" id="3.40.50.12780:FF:000012">
    <property type="entry name" value="Non-ribosomal peptide synthetase"/>
    <property type="match status" value="1"/>
</dbReference>
<protein>
    <submittedName>
        <fullName evidence="6">Amino acid adenylation domain-containing protein</fullName>
    </submittedName>
</protein>
<evidence type="ECO:0000256" key="3">
    <source>
        <dbReference type="ARBA" id="ARBA00022450"/>
    </source>
</evidence>
<comment type="similarity">
    <text evidence="2">Belongs to the ATP-dependent AMP-binding enzyme family.</text>
</comment>
<sequence>MARTPEAPALLWQGRRISYRRLLDRSHQLARFLLARGTGAGDRVGICVERGPHLISALFGILRAGAAYVPLDPDYPVERLRYVLEHSGATTLLTRKGLTPLFADYRGGIVDLDDVRTHLDTLPTEPLAGSTSAGSGADPAYVIYSSGSTGRPKGVLVGHRSLANHSSAVNRHFRFGPGDRVLQCRPLGFDAAAEEIFPPLLHGAALVLDGDPLRQTYRALTRQVIDTGTTFLSVPTAFWHGWVREEDCLVRLAEESSLRLLVVAGEQASRQALLTWRERVGERIRWCNVYGPTEATITSTVFEPGADWSPDRFSSVPIGHPVANVRCHILDESLAPVPAGTVGELYLGGAGLAIGYLDAPALTAERFVADPFPGAPGGRLYRTGDLARSDADGCIEFVGRRDHQVKIRGYRVEPGEIEAVAGEHPAVRACAVVLDDSDPDNPALRLHAVVNAHMALTERELIGFLRRRLPWYMVPPGVRFLAELPLTPHGKIDRAALTSPADTGSADAGASYTAPRTPVEAALAAIWEELLDRRDISVDADFFQLGGHSLLAAGLITRIRARLNVSLPVRVLFESPTIEGLAAAVSDALL</sequence>
<dbReference type="PROSITE" id="PS50075">
    <property type="entry name" value="CARRIER"/>
    <property type="match status" value="1"/>
</dbReference>
<name>A0A373A5J0_9ACTN</name>
<dbReference type="AlphaFoldDB" id="A0A373A5J0"/>
<dbReference type="Pfam" id="PF00501">
    <property type="entry name" value="AMP-binding"/>
    <property type="match status" value="1"/>
</dbReference>
<evidence type="ECO:0000313" key="6">
    <source>
        <dbReference type="EMBL" id="RGD62810.1"/>
    </source>
</evidence>
<dbReference type="CDD" id="cd05930">
    <property type="entry name" value="A_NRPS"/>
    <property type="match status" value="1"/>
</dbReference>
<feature type="domain" description="Carrier" evidence="5">
    <location>
        <begin position="514"/>
        <end position="589"/>
    </location>
</feature>
<proteinExistence type="inferred from homology"/>
<dbReference type="InterPro" id="IPR025110">
    <property type="entry name" value="AMP-bd_C"/>
</dbReference>
<dbReference type="PROSITE" id="PS00455">
    <property type="entry name" value="AMP_BINDING"/>
    <property type="match status" value="1"/>
</dbReference>
<dbReference type="SMART" id="SM00823">
    <property type="entry name" value="PKS_PP"/>
    <property type="match status" value="1"/>
</dbReference>
<dbReference type="Gene3D" id="3.30.300.30">
    <property type="match status" value="1"/>
</dbReference>
<dbReference type="Gene3D" id="3.40.50.980">
    <property type="match status" value="2"/>
</dbReference>
<dbReference type="GO" id="GO:0005737">
    <property type="term" value="C:cytoplasm"/>
    <property type="evidence" value="ECO:0007669"/>
    <property type="project" value="TreeGrafter"/>
</dbReference>